<organism evidence="1 2">
    <name type="scientific">Sulfuracidifex tepidarius</name>
    <dbReference type="NCBI Taxonomy" id="1294262"/>
    <lineage>
        <taxon>Archaea</taxon>
        <taxon>Thermoproteota</taxon>
        <taxon>Thermoprotei</taxon>
        <taxon>Sulfolobales</taxon>
        <taxon>Sulfolobaceae</taxon>
        <taxon>Sulfuracidifex</taxon>
    </lineage>
</organism>
<dbReference type="KEGG" id="step:IC006_2245"/>
<dbReference type="Proteomes" id="UP000322983">
    <property type="component" value="Chromosome"/>
</dbReference>
<evidence type="ECO:0000313" key="1">
    <source>
        <dbReference type="EMBL" id="BBG24911.1"/>
    </source>
</evidence>
<dbReference type="AlphaFoldDB" id="A0A510DXF5"/>
<reference evidence="1 2" key="1">
    <citation type="journal article" date="2020" name="Int. J. Syst. Evol. Microbiol.">
        <title>Sulfuracidifex tepidarius gen. nov., sp. nov. and transfer of Sulfolobus metallicus Huber and Stetter 1992 to the genus Sulfuracidifex as Sulfuracidifex metallicus comb. nov.</title>
        <authorList>
            <person name="Itoh T."/>
            <person name="Miura T."/>
            <person name="Sakai H.D."/>
            <person name="Kato S."/>
            <person name="Ohkuma M."/>
            <person name="Takashina T."/>
        </authorList>
    </citation>
    <scope>NUCLEOTIDE SEQUENCE [LARGE SCALE GENOMIC DNA]</scope>
    <source>
        <strain evidence="1 2">IC-006</strain>
    </source>
</reference>
<protein>
    <submittedName>
        <fullName evidence="1">Uncharacterized protein</fullName>
    </submittedName>
</protein>
<gene>
    <name evidence="1" type="ORF">IC006_2245</name>
</gene>
<dbReference type="EMBL" id="AP018929">
    <property type="protein sequence ID" value="BBG24911.1"/>
    <property type="molecule type" value="Genomic_DNA"/>
</dbReference>
<sequence length="61" mass="6559">MYFYLSLIRFSLILQDLNIANHSALTKASCAASIGQSSVFAKSYLGTLSACISAVVSKVKR</sequence>
<evidence type="ECO:0000313" key="2">
    <source>
        <dbReference type="Proteomes" id="UP000322983"/>
    </source>
</evidence>
<keyword evidence="2" id="KW-1185">Reference proteome</keyword>
<accession>A0A510DXF5</accession>
<name>A0A510DXF5_9CREN</name>
<proteinExistence type="predicted"/>